<keyword evidence="1" id="KW-0436">Ligase</keyword>
<dbReference type="OrthoDB" id="6964321at2"/>
<dbReference type="Gene3D" id="3.40.50.20">
    <property type="match status" value="1"/>
</dbReference>
<dbReference type="Pfam" id="PF13535">
    <property type="entry name" value="ATP-grasp_4"/>
    <property type="match status" value="1"/>
</dbReference>
<accession>A0A5R9EC42</accession>
<keyword evidence="2 4" id="KW-0547">Nucleotide-binding</keyword>
<dbReference type="InterPro" id="IPR013815">
    <property type="entry name" value="ATP_grasp_subdomain_1"/>
</dbReference>
<dbReference type="InterPro" id="IPR011761">
    <property type="entry name" value="ATP-grasp"/>
</dbReference>
<keyword evidence="7" id="KW-1185">Reference proteome</keyword>
<dbReference type="PROSITE" id="PS50975">
    <property type="entry name" value="ATP_GRASP"/>
    <property type="match status" value="1"/>
</dbReference>
<name>A0A5R9EC42_9ACTN</name>
<proteinExistence type="predicted"/>
<dbReference type="PANTHER" id="PTHR43585">
    <property type="entry name" value="FUMIPYRROLE BIOSYNTHESIS PROTEIN C"/>
    <property type="match status" value="1"/>
</dbReference>
<dbReference type="GO" id="GO:0016874">
    <property type="term" value="F:ligase activity"/>
    <property type="evidence" value="ECO:0007669"/>
    <property type="project" value="UniProtKB-KW"/>
</dbReference>
<reference evidence="6 7" key="1">
    <citation type="submission" date="2019-05" db="EMBL/GenBank/DDBJ databases">
        <title>Streptomyces marianii sp. nov., a novel marine actinomycete from southern coast of India.</title>
        <authorList>
            <person name="Iniyan A.M."/>
            <person name="Wink J."/>
            <person name="Ramprasad E."/>
            <person name="Ramana C.V."/>
            <person name="Bunk B."/>
            <person name="Sproer C."/>
            <person name="Joseph F.-J.R.S."/>
            <person name="Vincent S.G.P."/>
        </authorList>
    </citation>
    <scope>NUCLEOTIDE SEQUENCE [LARGE SCALE GENOMIC DNA]</scope>
    <source>
        <strain evidence="6 7">ICN19</strain>
    </source>
</reference>
<gene>
    <name evidence="6" type="ORF">FEF34_28220</name>
</gene>
<dbReference type="GO" id="GO:0046872">
    <property type="term" value="F:metal ion binding"/>
    <property type="evidence" value="ECO:0007669"/>
    <property type="project" value="InterPro"/>
</dbReference>
<protein>
    <submittedName>
        <fullName evidence="6">ATP-grasp domain-containing protein</fullName>
    </submittedName>
</protein>
<dbReference type="Pfam" id="PF18603">
    <property type="entry name" value="LAL_C2"/>
    <property type="match status" value="1"/>
</dbReference>
<evidence type="ECO:0000313" key="6">
    <source>
        <dbReference type="EMBL" id="TLQ46352.1"/>
    </source>
</evidence>
<dbReference type="RefSeq" id="WP_138055670.1">
    <property type="nucleotide sequence ID" value="NZ_VAWE01000001.1"/>
</dbReference>
<sequence>MSAERVLIIGGRLENVRKAVEQGLSVVYLQQPGQFTPEHAKLVDAAFLVDFADWSVVEPIVAAAHKVYGFTRVATTGEAGVEVAGRINDLLGLGGVSHEVARRLRDKLSMREHLARVGAATVPAAEVTDRAALEAFGAAHGYPFIVKPVDGIASLGIQLVRGPQEVGAAWDRIGELRASEHQFAQYFPLDRFIAESYVEGPEFSVEAFTFEGRHVVVAVTEKLTDGNFVEAGHVIPARIDADTERAVEAAVVEFLDAVGVVHGPTHTELRLSPDGPRVIESHNRPGGDRIRDLVEAAYGFDMEAYTVAWPCPGLPAPAGRPPLVQAAATRFLTAEPGVVSRVEGVDEARALEGVVELDLQVSAGDEVAALRSSWDRIGQVIAVGADADAALATCDEVCASTVVVTGEGPAEAVPGTGR</sequence>
<evidence type="ECO:0000256" key="4">
    <source>
        <dbReference type="PROSITE-ProRule" id="PRU00409"/>
    </source>
</evidence>
<dbReference type="InterPro" id="IPR052032">
    <property type="entry name" value="ATP-dep_AA_Ligase"/>
</dbReference>
<keyword evidence="3 4" id="KW-0067">ATP-binding</keyword>
<dbReference type="SUPFAM" id="SSF56059">
    <property type="entry name" value="Glutathione synthetase ATP-binding domain-like"/>
    <property type="match status" value="1"/>
</dbReference>
<feature type="domain" description="ATP-grasp" evidence="5">
    <location>
        <begin position="111"/>
        <end position="311"/>
    </location>
</feature>
<evidence type="ECO:0000313" key="7">
    <source>
        <dbReference type="Proteomes" id="UP000305921"/>
    </source>
</evidence>
<dbReference type="Gene3D" id="3.30.470.20">
    <property type="entry name" value="ATP-grasp fold, B domain"/>
    <property type="match status" value="1"/>
</dbReference>
<dbReference type="GO" id="GO:0005524">
    <property type="term" value="F:ATP binding"/>
    <property type="evidence" value="ECO:0007669"/>
    <property type="project" value="UniProtKB-UniRule"/>
</dbReference>
<evidence type="ECO:0000256" key="2">
    <source>
        <dbReference type="ARBA" id="ARBA00022741"/>
    </source>
</evidence>
<dbReference type="AlphaFoldDB" id="A0A5R9EC42"/>
<organism evidence="6 7">
    <name type="scientific">Streptomyces marianii</name>
    <dbReference type="NCBI Taxonomy" id="1817406"/>
    <lineage>
        <taxon>Bacteria</taxon>
        <taxon>Bacillati</taxon>
        <taxon>Actinomycetota</taxon>
        <taxon>Actinomycetes</taxon>
        <taxon>Kitasatosporales</taxon>
        <taxon>Streptomycetaceae</taxon>
        <taxon>Streptomyces</taxon>
    </lineage>
</organism>
<dbReference type="InterPro" id="IPR040570">
    <property type="entry name" value="LAL_C2"/>
</dbReference>
<dbReference type="Proteomes" id="UP000305921">
    <property type="component" value="Unassembled WGS sequence"/>
</dbReference>
<dbReference type="Gene3D" id="3.30.1490.20">
    <property type="entry name" value="ATP-grasp fold, A domain"/>
    <property type="match status" value="1"/>
</dbReference>
<dbReference type="Pfam" id="PF18130">
    <property type="entry name" value="ATPgrasp_N"/>
    <property type="match status" value="1"/>
</dbReference>
<evidence type="ECO:0000259" key="5">
    <source>
        <dbReference type="PROSITE" id="PS50975"/>
    </source>
</evidence>
<dbReference type="InterPro" id="IPR041472">
    <property type="entry name" value="BL00235/CARNS1_N"/>
</dbReference>
<dbReference type="EMBL" id="VAWE01000001">
    <property type="protein sequence ID" value="TLQ46352.1"/>
    <property type="molecule type" value="Genomic_DNA"/>
</dbReference>
<comment type="caution">
    <text evidence="6">The sequence shown here is derived from an EMBL/GenBank/DDBJ whole genome shotgun (WGS) entry which is preliminary data.</text>
</comment>
<dbReference type="PANTHER" id="PTHR43585:SF2">
    <property type="entry name" value="ATP-GRASP ENZYME FSQD"/>
    <property type="match status" value="1"/>
</dbReference>
<evidence type="ECO:0000256" key="1">
    <source>
        <dbReference type="ARBA" id="ARBA00022598"/>
    </source>
</evidence>
<evidence type="ECO:0000256" key="3">
    <source>
        <dbReference type="ARBA" id="ARBA00022840"/>
    </source>
</evidence>